<feature type="domain" description="ATP-grasp" evidence="11">
    <location>
        <begin position="126"/>
        <end position="311"/>
    </location>
</feature>
<dbReference type="Gene3D" id="3.30.1490.20">
    <property type="entry name" value="ATP-grasp fold, A domain"/>
    <property type="match status" value="1"/>
</dbReference>
<dbReference type="GO" id="GO:0005524">
    <property type="term" value="F:ATP binding"/>
    <property type="evidence" value="ECO:0007669"/>
    <property type="project" value="UniProtKB-UniRule"/>
</dbReference>
<dbReference type="Gene3D" id="3.30.470.20">
    <property type="entry name" value="ATP-grasp fold, B domain"/>
    <property type="match status" value="1"/>
</dbReference>
<dbReference type="GO" id="GO:0004363">
    <property type="term" value="F:glutathione synthase activity"/>
    <property type="evidence" value="ECO:0007669"/>
    <property type="project" value="UniProtKB-UniRule"/>
</dbReference>
<dbReference type="HAMAP" id="MF_00162">
    <property type="entry name" value="GSH_S"/>
    <property type="match status" value="1"/>
</dbReference>
<keyword evidence="4 10" id="KW-0317">Glutathione biosynthesis</keyword>
<dbReference type="NCBIfam" id="TIGR01380">
    <property type="entry name" value="glut_syn"/>
    <property type="match status" value="1"/>
</dbReference>
<comment type="cofactor">
    <cofactor evidence="2">
        <name>Mg(2+)</name>
        <dbReference type="ChEBI" id="CHEBI:18420"/>
    </cofactor>
</comment>
<evidence type="ECO:0000259" key="11">
    <source>
        <dbReference type="PROSITE" id="PS50975"/>
    </source>
</evidence>
<dbReference type="PROSITE" id="PS50975">
    <property type="entry name" value="ATP_GRASP"/>
    <property type="match status" value="1"/>
</dbReference>
<name>A0A369CAX1_9GAMM</name>
<evidence type="ECO:0000256" key="1">
    <source>
        <dbReference type="ARBA" id="ARBA00001936"/>
    </source>
</evidence>
<comment type="similarity">
    <text evidence="10">Belongs to the prokaryotic GSH synthase family.</text>
</comment>
<dbReference type="UniPathway" id="UPA00142">
    <property type="reaction ID" value="UER00210"/>
</dbReference>
<comment type="cofactor">
    <cofactor evidence="1">
        <name>Mn(2+)</name>
        <dbReference type="ChEBI" id="CHEBI:29035"/>
    </cofactor>
</comment>
<comment type="catalytic activity">
    <reaction evidence="10">
        <text>gamma-L-glutamyl-L-cysteine + glycine + ATP = glutathione + ADP + phosphate + H(+)</text>
        <dbReference type="Rhea" id="RHEA:13557"/>
        <dbReference type="ChEBI" id="CHEBI:15378"/>
        <dbReference type="ChEBI" id="CHEBI:30616"/>
        <dbReference type="ChEBI" id="CHEBI:43474"/>
        <dbReference type="ChEBI" id="CHEBI:57305"/>
        <dbReference type="ChEBI" id="CHEBI:57925"/>
        <dbReference type="ChEBI" id="CHEBI:58173"/>
        <dbReference type="ChEBI" id="CHEBI:456216"/>
        <dbReference type="EC" id="6.3.2.3"/>
    </reaction>
</comment>
<dbReference type="InterPro" id="IPR013815">
    <property type="entry name" value="ATP_grasp_subdomain_1"/>
</dbReference>
<keyword evidence="7 10" id="KW-0067">ATP-binding</keyword>
<dbReference type="Pfam" id="PF02955">
    <property type="entry name" value="GSH-S_ATP"/>
    <property type="match status" value="1"/>
</dbReference>
<dbReference type="Pfam" id="PF02951">
    <property type="entry name" value="GSH-S_N"/>
    <property type="match status" value="1"/>
</dbReference>
<dbReference type="InterPro" id="IPR011761">
    <property type="entry name" value="ATP-grasp"/>
</dbReference>
<comment type="caution">
    <text evidence="12">The sequence shown here is derived from an EMBL/GenBank/DDBJ whole genome shotgun (WGS) entry which is preliminary data.</text>
</comment>
<accession>A0A369CAX1</accession>
<dbReference type="Proteomes" id="UP000252707">
    <property type="component" value="Unassembled WGS sequence"/>
</dbReference>
<evidence type="ECO:0000256" key="3">
    <source>
        <dbReference type="ARBA" id="ARBA00022598"/>
    </source>
</evidence>
<dbReference type="RefSeq" id="WP_211314917.1">
    <property type="nucleotide sequence ID" value="NZ_QPJY01000005.1"/>
</dbReference>
<dbReference type="EC" id="6.3.2.3" evidence="10"/>
<evidence type="ECO:0000313" key="13">
    <source>
        <dbReference type="Proteomes" id="UP000252707"/>
    </source>
</evidence>
<keyword evidence="8" id="KW-0460">Magnesium</keyword>
<evidence type="ECO:0000256" key="9">
    <source>
        <dbReference type="ARBA" id="ARBA00023211"/>
    </source>
</evidence>
<dbReference type="SUPFAM" id="SSF56059">
    <property type="entry name" value="Glutathione synthetase ATP-binding domain-like"/>
    <property type="match status" value="1"/>
</dbReference>
<dbReference type="FunFam" id="3.30.1490.20:FF:000009">
    <property type="entry name" value="Glutathione synthetase"/>
    <property type="match status" value="1"/>
</dbReference>
<evidence type="ECO:0000256" key="6">
    <source>
        <dbReference type="ARBA" id="ARBA00022741"/>
    </source>
</evidence>
<proteinExistence type="inferred from homology"/>
<dbReference type="AlphaFoldDB" id="A0A369CAX1"/>
<evidence type="ECO:0000256" key="7">
    <source>
        <dbReference type="ARBA" id="ARBA00022840"/>
    </source>
</evidence>
<comment type="pathway">
    <text evidence="10">Sulfur metabolism; glutathione biosynthesis; glutathione from L-cysteine and L-glutamate: step 2/2.</text>
</comment>
<dbReference type="EMBL" id="QPJY01000005">
    <property type="protein sequence ID" value="RCX30338.1"/>
    <property type="molecule type" value="Genomic_DNA"/>
</dbReference>
<keyword evidence="3 10" id="KW-0436">Ligase</keyword>
<keyword evidence="5" id="KW-0479">Metal-binding</keyword>
<dbReference type="InterPro" id="IPR016185">
    <property type="entry name" value="PreATP-grasp_dom_sf"/>
</dbReference>
<dbReference type="InterPro" id="IPR006284">
    <property type="entry name" value="Glut_synth_pro"/>
</dbReference>
<evidence type="ECO:0000256" key="8">
    <source>
        <dbReference type="ARBA" id="ARBA00022842"/>
    </source>
</evidence>
<dbReference type="InterPro" id="IPR004218">
    <property type="entry name" value="GSHS_ATP-bd"/>
</dbReference>
<dbReference type="NCBIfam" id="NF003573">
    <property type="entry name" value="PRK05246.1"/>
    <property type="match status" value="1"/>
</dbReference>
<dbReference type="InterPro" id="IPR004215">
    <property type="entry name" value="GSHS_N"/>
</dbReference>
<evidence type="ECO:0000313" key="12">
    <source>
        <dbReference type="EMBL" id="RCX30338.1"/>
    </source>
</evidence>
<organism evidence="12 13">
    <name type="scientific">Thioalbus denitrificans</name>
    <dbReference type="NCBI Taxonomy" id="547122"/>
    <lineage>
        <taxon>Bacteria</taxon>
        <taxon>Pseudomonadati</taxon>
        <taxon>Pseudomonadota</taxon>
        <taxon>Gammaproteobacteria</taxon>
        <taxon>Chromatiales</taxon>
        <taxon>Ectothiorhodospiraceae</taxon>
        <taxon>Thioalbus</taxon>
    </lineage>
</organism>
<dbReference type="GO" id="GO:0046872">
    <property type="term" value="F:metal ion binding"/>
    <property type="evidence" value="ECO:0007669"/>
    <property type="project" value="UniProtKB-KW"/>
</dbReference>
<reference evidence="12 13" key="1">
    <citation type="submission" date="2018-07" db="EMBL/GenBank/DDBJ databases">
        <title>Genomic Encyclopedia of Type Strains, Phase IV (KMG-IV): sequencing the most valuable type-strain genomes for metagenomic binning, comparative biology and taxonomic classification.</title>
        <authorList>
            <person name="Goeker M."/>
        </authorList>
    </citation>
    <scope>NUCLEOTIDE SEQUENCE [LARGE SCALE GENOMIC DNA]</scope>
    <source>
        <strain evidence="12 13">DSM 26407</strain>
    </source>
</reference>
<evidence type="ECO:0000256" key="4">
    <source>
        <dbReference type="ARBA" id="ARBA00022684"/>
    </source>
</evidence>
<evidence type="ECO:0000256" key="2">
    <source>
        <dbReference type="ARBA" id="ARBA00001946"/>
    </source>
</evidence>
<keyword evidence="9" id="KW-0464">Manganese</keyword>
<protein>
    <recommendedName>
        <fullName evidence="10">Glutathione synthetase</fullName>
        <ecNumber evidence="10">6.3.2.3</ecNumber>
    </recommendedName>
    <alternativeName>
        <fullName evidence="10">GSH synthetase</fullName>
        <shortName evidence="10">GSH-S</shortName>
        <shortName evidence="10">GSHase</shortName>
    </alternativeName>
    <alternativeName>
        <fullName evidence="10">Glutathione synthase</fullName>
    </alternativeName>
</protein>
<dbReference type="PANTHER" id="PTHR21621">
    <property type="entry name" value="RIBOSOMAL PROTEIN S6 MODIFICATION PROTEIN"/>
    <property type="match status" value="1"/>
</dbReference>
<dbReference type="GO" id="GO:0005737">
    <property type="term" value="C:cytoplasm"/>
    <property type="evidence" value="ECO:0007669"/>
    <property type="project" value="TreeGrafter"/>
</dbReference>
<dbReference type="FunFam" id="3.40.50.20:FF:000009">
    <property type="entry name" value="Glutathione synthetase"/>
    <property type="match status" value="1"/>
</dbReference>
<evidence type="ECO:0000256" key="10">
    <source>
        <dbReference type="HAMAP-Rule" id="MF_00162"/>
    </source>
</evidence>
<dbReference type="SUPFAM" id="SSF52440">
    <property type="entry name" value="PreATP-grasp domain"/>
    <property type="match status" value="1"/>
</dbReference>
<sequence length="317" mass="34705">MSIRLGVVMDPIGSIKIKKDTTFAMLLEAQARGWPLYYLEQADLYLSDGVTHALPRPLSVRDDPAGWYTLGEPEPMPLHALDVVLMRKDPPFDMEYIYTTYLLERAEAAGLLVVNRPQGLRDANEKLYTAWFPECCPPTLVTRRAGQIRGFLAEQGDIILKPLGGMGGASVFRLRSDDPNIGVVIETLTDHGGRFAMAQRFIPEISAGDKRILLVDGEPVPYALARIPAPGETRGNLAAGGTGVGVPLTGRDRRICEQVGPALRERGLMFVGIDVIGDWLTEVNVTSPTCVRELDAQFGINIAGQLMDHIAERLGRS</sequence>
<keyword evidence="6 10" id="KW-0547">Nucleotide-binding</keyword>
<evidence type="ECO:0000256" key="5">
    <source>
        <dbReference type="ARBA" id="ARBA00022723"/>
    </source>
</evidence>
<keyword evidence="13" id="KW-1185">Reference proteome</keyword>
<dbReference type="Gene3D" id="3.40.50.20">
    <property type="match status" value="1"/>
</dbReference>
<dbReference type="PANTHER" id="PTHR21621:SF4">
    <property type="entry name" value="GLUTATHIONE SYNTHETASE"/>
    <property type="match status" value="1"/>
</dbReference>
<gene>
    <name evidence="10" type="primary">gshB</name>
    <name evidence="12" type="ORF">DFQ59_105172</name>
</gene>